<dbReference type="GO" id="GO:0004725">
    <property type="term" value="F:protein tyrosine phosphatase activity"/>
    <property type="evidence" value="ECO:0007669"/>
    <property type="project" value="InterPro"/>
</dbReference>
<sequence>MTNRPSKSNTKNSTRGKQNNDETSRHPKKSKHPKKVREVKQEQEQSSAMSIKAVKKGKKVSNAQQSVDGLGGGVTKPVHAKKEKNLTISDDEAPTAGTATSTLSTVSTAGSSDVPPQTPPRKELGSIRKTKGNHGNEHIPSSIKHHATTPTTQDKWVGEAAARSWIEKADFEKAKADYAKIQSIGVNVEKECKIWKSNSKWNQSEEYPTLDSNLVKVDNEYVNMAQLDTPFGKNVFLGQFPVKNSEEAFWKAVFDKRATNIHIIVGNESFDFFPQKAEDYRNYGNMWINNRKVTQIHGNDDVCRYHIEVLPRDCSNSIVCVLDVIKNWNFENVPVKYAVAIKQTIELTNFFSNASSDESALIMSQHGAGRAGFLLALTVAVNKLDSKTEPCIADIVKSIRVQRPKAVESLTQYAGLYTSLFYFIKVRPLRTPKFHINHFKKKLGKSDGLVKKSAELTQQFTNALNAEINQPSVIGSVASTVTNTNNGSAVLSLAISGQK</sequence>
<evidence type="ECO:0000259" key="3">
    <source>
        <dbReference type="PROSITE" id="PS50056"/>
    </source>
</evidence>
<dbReference type="InParanoid" id="E3LZC7"/>
<proteinExistence type="predicted"/>
<dbReference type="PROSITE" id="PS50055">
    <property type="entry name" value="TYR_PHOSPHATASE_PTP"/>
    <property type="match status" value="1"/>
</dbReference>
<dbReference type="PROSITE" id="PS50056">
    <property type="entry name" value="TYR_PHOSPHATASE_2"/>
    <property type="match status" value="1"/>
</dbReference>
<dbReference type="eggNOG" id="KOG0789">
    <property type="taxonomic scope" value="Eukaryota"/>
</dbReference>
<accession>E3LZC7</accession>
<dbReference type="STRING" id="31234.E3LZC7"/>
<dbReference type="HOGENOM" id="CLU_039665_0_0_1"/>
<name>E3LZC7_CAERE</name>
<dbReference type="SMART" id="SM00404">
    <property type="entry name" value="PTPc_motif"/>
    <property type="match status" value="1"/>
</dbReference>
<dbReference type="InterPro" id="IPR000387">
    <property type="entry name" value="Tyr_Pase_dom"/>
</dbReference>
<feature type="domain" description="Tyrosine-protein phosphatase" evidence="2">
    <location>
        <begin position="198"/>
        <end position="423"/>
    </location>
</feature>
<dbReference type="InterPro" id="IPR029021">
    <property type="entry name" value="Prot-tyrosine_phosphatase-like"/>
</dbReference>
<dbReference type="InterPro" id="IPR000242">
    <property type="entry name" value="PTP_cat"/>
</dbReference>
<dbReference type="Proteomes" id="UP000008281">
    <property type="component" value="Unassembled WGS sequence"/>
</dbReference>
<dbReference type="SMART" id="SM00194">
    <property type="entry name" value="PTPc"/>
    <property type="match status" value="1"/>
</dbReference>
<protein>
    <recommendedName>
        <fullName evidence="6">Tyrosine-protein phosphatase domain-containing protein</fullName>
    </recommendedName>
</protein>
<feature type="compositionally biased region" description="Low complexity" evidence="1">
    <location>
        <begin position="95"/>
        <end position="112"/>
    </location>
</feature>
<dbReference type="AlphaFoldDB" id="E3LZC7"/>
<dbReference type="Gene3D" id="3.90.190.10">
    <property type="entry name" value="Protein tyrosine phosphatase superfamily"/>
    <property type="match status" value="1"/>
</dbReference>
<dbReference type="EMBL" id="DS268419">
    <property type="protein sequence ID" value="EFO86888.1"/>
    <property type="molecule type" value="Genomic_DNA"/>
</dbReference>
<dbReference type="PANTHER" id="PTHR23219">
    <property type="entry name" value="TYROSINE-PROTEIN PHOSPHATASE C15H7.3-RELATED"/>
    <property type="match status" value="1"/>
</dbReference>
<keyword evidence="5" id="KW-1185">Reference proteome</keyword>
<feature type="compositionally biased region" description="Polar residues" evidence="1">
    <location>
        <begin position="1"/>
        <end position="17"/>
    </location>
</feature>
<dbReference type="OMA" id="DESALIM"/>
<evidence type="ECO:0000259" key="2">
    <source>
        <dbReference type="PROSITE" id="PS50055"/>
    </source>
</evidence>
<gene>
    <name evidence="4" type="ORF">CRE_04600</name>
</gene>
<reference evidence="4" key="1">
    <citation type="submission" date="2007-07" db="EMBL/GenBank/DDBJ databases">
        <title>PCAP assembly of the Caenorhabditis remanei genome.</title>
        <authorList>
            <consortium name="The Caenorhabditis remanei Sequencing Consortium"/>
            <person name="Wilson R.K."/>
        </authorList>
    </citation>
    <scope>NUCLEOTIDE SEQUENCE [LARGE SCALE GENOMIC DNA]</scope>
    <source>
        <strain evidence="4">PB4641</strain>
    </source>
</reference>
<feature type="domain" description="Tyrosine specific protein phosphatases" evidence="3">
    <location>
        <begin position="342"/>
        <end position="414"/>
    </location>
</feature>
<feature type="region of interest" description="Disordered" evidence="1">
    <location>
        <begin position="1"/>
        <end position="153"/>
    </location>
</feature>
<dbReference type="Pfam" id="PF00102">
    <property type="entry name" value="Y_phosphatase"/>
    <property type="match status" value="1"/>
</dbReference>
<dbReference type="CDD" id="cd00047">
    <property type="entry name" value="PTPc"/>
    <property type="match status" value="1"/>
</dbReference>
<organism evidence="5">
    <name type="scientific">Caenorhabditis remanei</name>
    <name type="common">Caenorhabditis vulgaris</name>
    <dbReference type="NCBI Taxonomy" id="31234"/>
    <lineage>
        <taxon>Eukaryota</taxon>
        <taxon>Metazoa</taxon>
        <taxon>Ecdysozoa</taxon>
        <taxon>Nematoda</taxon>
        <taxon>Chromadorea</taxon>
        <taxon>Rhabditida</taxon>
        <taxon>Rhabditina</taxon>
        <taxon>Rhabditomorpha</taxon>
        <taxon>Rhabditoidea</taxon>
        <taxon>Rhabditidae</taxon>
        <taxon>Peloderinae</taxon>
        <taxon>Caenorhabditis</taxon>
    </lineage>
</organism>
<dbReference type="SUPFAM" id="SSF52799">
    <property type="entry name" value="(Phosphotyrosine protein) phosphatases II"/>
    <property type="match status" value="1"/>
</dbReference>
<evidence type="ECO:0000313" key="5">
    <source>
        <dbReference type="Proteomes" id="UP000008281"/>
    </source>
</evidence>
<evidence type="ECO:0008006" key="6">
    <source>
        <dbReference type="Google" id="ProtNLM"/>
    </source>
</evidence>
<dbReference type="OrthoDB" id="5864720at2759"/>
<dbReference type="FunCoup" id="E3LZC7">
    <property type="interactions" value="827"/>
</dbReference>
<feature type="compositionally biased region" description="Basic residues" evidence="1">
    <location>
        <begin position="26"/>
        <end position="35"/>
    </location>
</feature>
<evidence type="ECO:0000313" key="4">
    <source>
        <dbReference type="EMBL" id="EFO86888.1"/>
    </source>
</evidence>
<dbReference type="InterPro" id="IPR003595">
    <property type="entry name" value="Tyr_Pase_cat"/>
</dbReference>
<dbReference type="PANTHER" id="PTHR23219:SF8">
    <property type="entry name" value="TYROSINE-PROTEIN PHOSPHATASE DOMAIN-CONTAINING PROTEIN"/>
    <property type="match status" value="1"/>
</dbReference>
<evidence type="ECO:0000256" key="1">
    <source>
        <dbReference type="SAM" id="MobiDB-lite"/>
    </source>
</evidence>